<evidence type="ECO:0000313" key="1">
    <source>
        <dbReference type="EMBL" id="SEM27593.1"/>
    </source>
</evidence>
<organism evidence="1 2">
    <name type="scientific">Chryseobacterium taichungense</name>
    <dbReference type="NCBI Taxonomy" id="295069"/>
    <lineage>
        <taxon>Bacteria</taxon>
        <taxon>Pseudomonadati</taxon>
        <taxon>Bacteroidota</taxon>
        <taxon>Flavobacteriia</taxon>
        <taxon>Flavobacteriales</taxon>
        <taxon>Weeksellaceae</taxon>
        <taxon>Chryseobacterium group</taxon>
        <taxon>Chryseobacterium</taxon>
    </lineage>
</organism>
<dbReference type="RefSeq" id="WP_089998738.1">
    <property type="nucleotide sequence ID" value="NZ_FOBV01000002.1"/>
</dbReference>
<dbReference type="EMBL" id="FOBV01000002">
    <property type="protein sequence ID" value="SEM27593.1"/>
    <property type="molecule type" value="Genomic_DNA"/>
</dbReference>
<proteinExistence type="predicted"/>
<evidence type="ECO:0008006" key="3">
    <source>
        <dbReference type="Google" id="ProtNLM"/>
    </source>
</evidence>
<keyword evidence="2" id="KW-1185">Reference proteome</keyword>
<reference evidence="2" key="1">
    <citation type="submission" date="2016-10" db="EMBL/GenBank/DDBJ databases">
        <authorList>
            <person name="Varghese N."/>
            <person name="Submissions S."/>
        </authorList>
    </citation>
    <scope>NUCLEOTIDE SEQUENCE [LARGE SCALE GENOMIC DNA]</scope>
    <source>
        <strain evidence="2">DSM 17453</strain>
    </source>
</reference>
<accession>A0A1H7X1F6</accession>
<sequence>MDRLIEIYKSLSFLFTQIKLTILCIEECIKNHSELSKIEFDENFYNEPGFSMASRAILSNHCLIQFKSFLDEYKNFNESNFDKKYAESIRKVRNINQYGIKRISKWKDLEKFRNDILAHNFRANKKSFFNNPNNEVYEYLIPDSLNEKKVCLMIMQKICLNIMNEFPEVITHSNVIYYNIGMNLKINFDSKLDLEEEIRLINENM</sequence>
<dbReference type="Proteomes" id="UP000199450">
    <property type="component" value="Unassembled WGS sequence"/>
</dbReference>
<protein>
    <recommendedName>
        <fullName evidence="3">HEPN AbiU2-like domain-containing protein</fullName>
    </recommendedName>
</protein>
<name>A0A1H7X1F6_9FLAO</name>
<dbReference type="AlphaFoldDB" id="A0A1H7X1F6"/>
<evidence type="ECO:0000313" key="2">
    <source>
        <dbReference type="Proteomes" id="UP000199450"/>
    </source>
</evidence>
<dbReference type="OrthoDB" id="1427821at2"/>
<gene>
    <name evidence="1" type="ORF">SAMN05421856_102146</name>
</gene>